<dbReference type="EMBL" id="QPFP01000123">
    <property type="protein sequence ID" value="TEB21077.1"/>
    <property type="molecule type" value="Genomic_DNA"/>
</dbReference>
<dbReference type="AlphaFoldDB" id="A0A4Y7SGP5"/>
<sequence length="67" mass="7386">MVKSEGRGDAGIKSKSKDENTDHGTSMGCNGCSGWLNRDFARYLEGVGCECEDTKNQVWGLRHRYSG</sequence>
<feature type="compositionally biased region" description="Basic and acidic residues" evidence="1">
    <location>
        <begin position="1"/>
        <end position="22"/>
    </location>
</feature>
<protein>
    <submittedName>
        <fullName evidence="2">Uncharacterized protein</fullName>
    </submittedName>
</protein>
<proteinExistence type="predicted"/>
<reference evidence="2 3" key="1">
    <citation type="journal article" date="2019" name="Nat. Ecol. Evol.">
        <title>Megaphylogeny resolves global patterns of mushroom evolution.</title>
        <authorList>
            <person name="Varga T."/>
            <person name="Krizsan K."/>
            <person name="Foldi C."/>
            <person name="Dima B."/>
            <person name="Sanchez-Garcia M."/>
            <person name="Sanchez-Ramirez S."/>
            <person name="Szollosi G.J."/>
            <person name="Szarkandi J.G."/>
            <person name="Papp V."/>
            <person name="Albert L."/>
            <person name="Andreopoulos W."/>
            <person name="Angelini C."/>
            <person name="Antonin V."/>
            <person name="Barry K.W."/>
            <person name="Bougher N.L."/>
            <person name="Buchanan P."/>
            <person name="Buyck B."/>
            <person name="Bense V."/>
            <person name="Catcheside P."/>
            <person name="Chovatia M."/>
            <person name="Cooper J."/>
            <person name="Damon W."/>
            <person name="Desjardin D."/>
            <person name="Finy P."/>
            <person name="Geml J."/>
            <person name="Haridas S."/>
            <person name="Hughes K."/>
            <person name="Justo A."/>
            <person name="Karasinski D."/>
            <person name="Kautmanova I."/>
            <person name="Kiss B."/>
            <person name="Kocsube S."/>
            <person name="Kotiranta H."/>
            <person name="LaButti K.M."/>
            <person name="Lechner B.E."/>
            <person name="Liimatainen K."/>
            <person name="Lipzen A."/>
            <person name="Lukacs Z."/>
            <person name="Mihaltcheva S."/>
            <person name="Morgado L.N."/>
            <person name="Niskanen T."/>
            <person name="Noordeloos M.E."/>
            <person name="Ohm R.A."/>
            <person name="Ortiz-Santana B."/>
            <person name="Ovrebo C."/>
            <person name="Racz N."/>
            <person name="Riley R."/>
            <person name="Savchenko A."/>
            <person name="Shiryaev A."/>
            <person name="Soop K."/>
            <person name="Spirin V."/>
            <person name="Szebenyi C."/>
            <person name="Tomsovsky M."/>
            <person name="Tulloss R.E."/>
            <person name="Uehling J."/>
            <person name="Grigoriev I.V."/>
            <person name="Vagvolgyi C."/>
            <person name="Papp T."/>
            <person name="Martin F.M."/>
            <person name="Miettinen O."/>
            <person name="Hibbett D.S."/>
            <person name="Nagy L.G."/>
        </authorList>
    </citation>
    <scope>NUCLEOTIDE SEQUENCE [LARGE SCALE GENOMIC DNA]</scope>
    <source>
        <strain evidence="2 3">FP101781</strain>
    </source>
</reference>
<dbReference type="Proteomes" id="UP000298030">
    <property type="component" value="Unassembled WGS sequence"/>
</dbReference>
<evidence type="ECO:0000313" key="2">
    <source>
        <dbReference type="EMBL" id="TEB21077.1"/>
    </source>
</evidence>
<accession>A0A4Y7SGP5</accession>
<name>A0A4Y7SGP5_COPMI</name>
<evidence type="ECO:0000313" key="3">
    <source>
        <dbReference type="Proteomes" id="UP000298030"/>
    </source>
</evidence>
<gene>
    <name evidence="2" type="ORF">FA13DRAFT_1742431</name>
</gene>
<organism evidence="2 3">
    <name type="scientific">Coprinellus micaceus</name>
    <name type="common">Glistening ink-cap mushroom</name>
    <name type="synonym">Coprinus micaceus</name>
    <dbReference type="NCBI Taxonomy" id="71717"/>
    <lineage>
        <taxon>Eukaryota</taxon>
        <taxon>Fungi</taxon>
        <taxon>Dikarya</taxon>
        <taxon>Basidiomycota</taxon>
        <taxon>Agaricomycotina</taxon>
        <taxon>Agaricomycetes</taxon>
        <taxon>Agaricomycetidae</taxon>
        <taxon>Agaricales</taxon>
        <taxon>Agaricineae</taxon>
        <taxon>Psathyrellaceae</taxon>
        <taxon>Coprinellus</taxon>
    </lineage>
</organism>
<evidence type="ECO:0000256" key="1">
    <source>
        <dbReference type="SAM" id="MobiDB-lite"/>
    </source>
</evidence>
<keyword evidence="3" id="KW-1185">Reference proteome</keyword>
<feature type="region of interest" description="Disordered" evidence="1">
    <location>
        <begin position="1"/>
        <end position="30"/>
    </location>
</feature>
<comment type="caution">
    <text evidence="2">The sequence shown here is derived from an EMBL/GenBank/DDBJ whole genome shotgun (WGS) entry which is preliminary data.</text>
</comment>